<accession>A0A9W6YHV8</accession>
<proteinExistence type="predicted"/>
<feature type="compositionally biased region" description="Basic residues" evidence="1">
    <location>
        <begin position="11"/>
        <end position="21"/>
    </location>
</feature>
<organism evidence="2 3">
    <name type="scientific">Phytophthora fragariaefolia</name>
    <dbReference type="NCBI Taxonomy" id="1490495"/>
    <lineage>
        <taxon>Eukaryota</taxon>
        <taxon>Sar</taxon>
        <taxon>Stramenopiles</taxon>
        <taxon>Oomycota</taxon>
        <taxon>Peronosporomycetes</taxon>
        <taxon>Peronosporales</taxon>
        <taxon>Peronosporaceae</taxon>
        <taxon>Phytophthora</taxon>
    </lineage>
</organism>
<dbReference type="EMBL" id="BSXT01007541">
    <property type="protein sequence ID" value="GMF63910.1"/>
    <property type="molecule type" value="Genomic_DNA"/>
</dbReference>
<sequence length="132" mass="14409">MTGQPWDANRKRNQTLQHKHFTPTDPANDSVTEFSISSDIYDAVDPDHNNLVPVDTLPIPGVIDPVYMTPPSNDGLTLTSTDDMGDQPTEVGDQSTEVDKQPAVVGDQSHKVCTQLIPLNVDDDFVIASPPR</sequence>
<evidence type="ECO:0000313" key="2">
    <source>
        <dbReference type="EMBL" id="GMF63910.1"/>
    </source>
</evidence>
<keyword evidence="3" id="KW-1185">Reference proteome</keyword>
<comment type="caution">
    <text evidence="2">The sequence shown here is derived from an EMBL/GenBank/DDBJ whole genome shotgun (WGS) entry which is preliminary data.</text>
</comment>
<feature type="region of interest" description="Disordered" evidence="1">
    <location>
        <begin position="68"/>
        <end position="104"/>
    </location>
</feature>
<dbReference type="AlphaFoldDB" id="A0A9W6YHV8"/>
<feature type="compositionally biased region" description="Polar residues" evidence="1">
    <location>
        <begin position="70"/>
        <end position="82"/>
    </location>
</feature>
<dbReference type="Proteomes" id="UP001165121">
    <property type="component" value="Unassembled WGS sequence"/>
</dbReference>
<feature type="region of interest" description="Disordered" evidence="1">
    <location>
        <begin position="1"/>
        <end position="30"/>
    </location>
</feature>
<name>A0A9W6YHV8_9STRA</name>
<reference evidence="2" key="1">
    <citation type="submission" date="2023-04" db="EMBL/GenBank/DDBJ databases">
        <title>Phytophthora fragariaefolia NBRC 109709.</title>
        <authorList>
            <person name="Ichikawa N."/>
            <person name="Sato H."/>
            <person name="Tonouchi N."/>
        </authorList>
    </citation>
    <scope>NUCLEOTIDE SEQUENCE</scope>
    <source>
        <strain evidence="2">NBRC 109709</strain>
    </source>
</reference>
<protein>
    <submittedName>
        <fullName evidence="2">Unnamed protein product</fullName>
    </submittedName>
</protein>
<evidence type="ECO:0000313" key="3">
    <source>
        <dbReference type="Proteomes" id="UP001165121"/>
    </source>
</evidence>
<gene>
    <name evidence="2" type="ORF">Pfra01_002789000</name>
</gene>
<evidence type="ECO:0000256" key="1">
    <source>
        <dbReference type="SAM" id="MobiDB-lite"/>
    </source>
</evidence>